<feature type="transmembrane region" description="Helical" evidence="1">
    <location>
        <begin position="18"/>
        <end position="35"/>
    </location>
</feature>
<evidence type="ECO:0000313" key="2">
    <source>
        <dbReference type="EMBL" id="SDD94278.1"/>
    </source>
</evidence>
<protein>
    <submittedName>
        <fullName evidence="2">Uncharacterized protein</fullName>
    </submittedName>
</protein>
<sequence length="45" mass="5052">MKSKLLGIAAALTKSRKITLALVGAQFLFLGYKYLKNRKQKKLKA</sequence>
<name>A0A1G6YVA9_9FLAO</name>
<keyword evidence="1" id="KW-0812">Transmembrane</keyword>
<dbReference type="EMBL" id="FNAO01000002">
    <property type="protein sequence ID" value="SDD94278.1"/>
    <property type="molecule type" value="Genomic_DNA"/>
</dbReference>
<reference evidence="2 3" key="1">
    <citation type="submission" date="2016-10" db="EMBL/GenBank/DDBJ databases">
        <authorList>
            <person name="de Groot N.N."/>
        </authorList>
    </citation>
    <scope>NUCLEOTIDE SEQUENCE [LARGE SCALE GENOMIC DNA]</scope>
    <source>
        <strain evidence="2 3">DSM 23421</strain>
    </source>
</reference>
<dbReference type="AlphaFoldDB" id="A0A1G6YVA9"/>
<gene>
    <name evidence="2" type="ORF">SAMN05421636_102387</name>
</gene>
<keyword evidence="1" id="KW-1133">Transmembrane helix</keyword>
<keyword evidence="3" id="KW-1185">Reference proteome</keyword>
<keyword evidence="1" id="KW-0472">Membrane</keyword>
<evidence type="ECO:0000313" key="3">
    <source>
        <dbReference type="Proteomes" id="UP000199109"/>
    </source>
</evidence>
<proteinExistence type="predicted"/>
<dbReference type="RefSeq" id="WP_175455259.1">
    <property type="nucleotide sequence ID" value="NZ_FNAO01000002.1"/>
</dbReference>
<evidence type="ECO:0000256" key="1">
    <source>
        <dbReference type="SAM" id="Phobius"/>
    </source>
</evidence>
<organism evidence="2 3">
    <name type="scientific">Pricia antarctica</name>
    <dbReference type="NCBI Taxonomy" id="641691"/>
    <lineage>
        <taxon>Bacteria</taxon>
        <taxon>Pseudomonadati</taxon>
        <taxon>Bacteroidota</taxon>
        <taxon>Flavobacteriia</taxon>
        <taxon>Flavobacteriales</taxon>
        <taxon>Flavobacteriaceae</taxon>
        <taxon>Pricia</taxon>
    </lineage>
</organism>
<accession>A0A1G6YVA9</accession>
<dbReference type="Proteomes" id="UP000199109">
    <property type="component" value="Unassembled WGS sequence"/>
</dbReference>